<protein>
    <recommendedName>
        <fullName evidence="5">Hydrocephalus-inducing protein</fullName>
    </recommendedName>
</protein>
<sequence>MLISPKKLIFQRGRIIKQQIKLSNTNTKIPVIYQFDSLQSIQSPFQLDKSSGTIKPNSSISITVTFSPTEKKVYINHLACLILNEAPIFIELYGYSGVSFNKDYQNSLEASISSNSNQFNRYFIDSNIRHNHQIPPLSISKSYFIFETNGSRSPKSQKISVTNHCKEDIFFQWNQISNNIFYIIPGFLTIHGNETNHFELFFNPNENNKWFKDDITAQTIWNNPHKNMFLSVIRVIGRHSNEEYKWLANQQTKKDTIKKWINNNDNLIILPTSAYDSFSYTTFIIKNNGFSQLLFKFKPPQINNENLFQFNVKPQVGLIEIKKFQIVVVEKLPLIQQNSVKQTSVEQKWLIEFDEGLKLDIIFRGLIDIPKIIFSNDNIIHFDSIIYPGCCDKKIIAIKNISKLSLRFVISEIPDFLKINEFYGIINANEIINLEWIFQPIKSGDYDFCILCTIYVVEQEGDSEKSIDMCVNVSGSCQYGSLEAEVNELNFGEILYNSTKKNTLKINKSLKNMLICFKLNSTCLENEITFSPSCCNFFKDDDSKEVVVLITPINVGVFRYAINCNLGKQTNPVIICWINYSCILPTMKIFDLEISNVILNKYILWKLLKINEWNSALGTLHQNEKKIIEITLPLTYFPLMLKIMFKNNSCLPVNCTIQQIQLNNKELVVSKFKLQKNEKTVINITINPEIWRIILNIDYKREIILKLKKIDSKIFLCKELIEFDEIYLGDLNPDHQVYWLYNQTENDISYYINSDVFENVNTYNHSKSSLICSNMSGVIPGKSFYPIFFKYYPRRSGVFPISIPLYLNNNIDKNENIKLKINLKSTLINNKIIDLFNKDICNISPLNFDPVELNPDFIVLSSMVCHGQVLKMIMLVNKSCQEVFGYQWKIFNIPDVIKIIVKPDSGIIQPKSLQTFRLIIDCGGKACKVNCHVCCELINLDEKRTYQRDKIIFHNDDSYKNYEEFLITEKGTFFKEMSKKNIKTPTTFNKVLCVSCVIVNEKKLPNDIRVKKFPSREIQLNNITDKIYISKNNFNTTKLVLENILW</sequence>
<dbReference type="Gene3D" id="2.60.40.10">
    <property type="entry name" value="Immunoglobulins"/>
    <property type="match status" value="2"/>
</dbReference>
<dbReference type="InterPro" id="IPR056305">
    <property type="entry name" value="Ig_CFAP65_10th"/>
</dbReference>
<dbReference type="Proteomes" id="UP000639338">
    <property type="component" value="Unassembled WGS sequence"/>
</dbReference>
<feature type="domain" description="CFAP65 tenth Ig-like" evidence="1">
    <location>
        <begin position="714"/>
        <end position="809"/>
    </location>
</feature>
<organism evidence="3 4">
    <name type="scientific">Aphidius gifuensis</name>
    <name type="common">Parasitoid wasp</name>
    <dbReference type="NCBI Taxonomy" id="684658"/>
    <lineage>
        <taxon>Eukaryota</taxon>
        <taxon>Metazoa</taxon>
        <taxon>Ecdysozoa</taxon>
        <taxon>Arthropoda</taxon>
        <taxon>Hexapoda</taxon>
        <taxon>Insecta</taxon>
        <taxon>Pterygota</taxon>
        <taxon>Neoptera</taxon>
        <taxon>Endopterygota</taxon>
        <taxon>Hymenoptera</taxon>
        <taxon>Apocrita</taxon>
        <taxon>Ichneumonoidea</taxon>
        <taxon>Braconidae</taxon>
        <taxon>Aphidiinae</taxon>
        <taxon>Aphidius</taxon>
    </lineage>
</organism>
<dbReference type="EMBL" id="JACMRX010000003">
    <property type="protein sequence ID" value="KAF7993666.1"/>
    <property type="molecule type" value="Genomic_DNA"/>
</dbReference>
<dbReference type="Pfam" id="PF24291">
    <property type="entry name" value="Ig_CFAP65"/>
    <property type="match status" value="1"/>
</dbReference>
<evidence type="ECO:0000313" key="3">
    <source>
        <dbReference type="EMBL" id="KAF7993666.1"/>
    </source>
</evidence>
<name>A0A834XX13_APHGI</name>
<dbReference type="OrthoDB" id="415597at2759"/>
<dbReference type="AlphaFoldDB" id="A0A834XX13"/>
<accession>A0A834XX13</accession>
<keyword evidence="4" id="KW-1185">Reference proteome</keyword>
<proteinExistence type="predicted"/>
<reference evidence="3 4" key="1">
    <citation type="submission" date="2020-08" db="EMBL/GenBank/DDBJ databases">
        <title>Aphidius gifuensis genome sequencing and assembly.</title>
        <authorList>
            <person name="Du Z."/>
        </authorList>
    </citation>
    <scope>NUCLEOTIDE SEQUENCE [LARGE SCALE GENOMIC DNA]</scope>
    <source>
        <strain evidence="3">YNYX2018</strain>
        <tissue evidence="3">Adults</tissue>
    </source>
</reference>
<evidence type="ECO:0008006" key="5">
    <source>
        <dbReference type="Google" id="ProtNLM"/>
    </source>
</evidence>
<dbReference type="PANTHER" id="PTHR46127:SF1">
    <property type="entry name" value="CILIA- AND FLAGELLA-ASSOCIATED PROTEIN 65"/>
    <property type="match status" value="1"/>
</dbReference>
<dbReference type="InterPro" id="IPR058536">
    <property type="entry name" value="Ig_CFAP65_4th"/>
</dbReference>
<evidence type="ECO:0000313" key="4">
    <source>
        <dbReference type="Proteomes" id="UP000639338"/>
    </source>
</evidence>
<gene>
    <name evidence="3" type="ORF">HCN44_010261</name>
</gene>
<evidence type="ECO:0000259" key="1">
    <source>
        <dbReference type="Pfam" id="PF24291"/>
    </source>
</evidence>
<dbReference type="InterPro" id="IPR013783">
    <property type="entry name" value="Ig-like_fold"/>
</dbReference>
<dbReference type="Pfam" id="PF24507">
    <property type="entry name" value="Ig_CFAP65_4th"/>
    <property type="match status" value="1"/>
</dbReference>
<dbReference type="PANTHER" id="PTHR46127">
    <property type="entry name" value="CILIA- AND FLAGELLA-ASSOCIATED PROTEIN 65"/>
    <property type="match status" value="1"/>
</dbReference>
<comment type="caution">
    <text evidence="3">The sequence shown here is derived from an EMBL/GenBank/DDBJ whole genome shotgun (WGS) entry which is preliminary data.</text>
</comment>
<feature type="domain" description="CFAP65 fourth Ig-like" evidence="2">
    <location>
        <begin position="16"/>
        <end position="94"/>
    </location>
</feature>
<dbReference type="InterPro" id="IPR052614">
    <property type="entry name" value="CFAP65"/>
</dbReference>
<evidence type="ECO:0000259" key="2">
    <source>
        <dbReference type="Pfam" id="PF24507"/>
    </source>
</evidence>